<dbReference type="InterPro" id="IPR023346">
    <property type="entry name" value="Lysozyme-like_dom_sf"/>
</dbReference>
<dbReference type="SMART" id="SM00062">
    <property type="entry name" value="PBPb"/>
    <property type="match status" value="1"/>
</dbReference>
<dbReference type="PANTHER" id="PTHR35936">
    <property type="entry name" value="MEMBRANE-BOUND LYTIC MUREIN TRANSGLYCOSYLASE F"/>
    <property type="match status" value="1"/>
</dbReference>
<evidence type="ECO:0000259" key="4">
    <source>
        <dbReference type="SMART" id="SM00062"/>
    </source>
</evidence>
<dbReference type="PANTHER" id="PTHR35936:SF19">
    <property type="entry name" value="AMINO-ACID-BINDING PROTEIN YXEM-RELATED"/>
    <property type="match status" value="1"/>
</dbReference>
<dbReference type="SUPFAM" id="SSF53955">
    <property type="entry name" value="Lysozyme-like"/>
    <property type="match status" value="1"/>
</dbReference>
<feature type="domain" description="Solute-binding protein family 3/N-terminal" evidence="4">
    <location>
        <begin position="54"/>
        <end position="288"/>
    </location>
</feature>
<dbReference type="SUPFAM" id="SSF53850">
    <property type="entry name" value="Periplasmic binding protein-like II"/>
    <property type="match status" value="1"/>
</dbReference>
<reference evidence="5 6" key="1">
    <citation type="submission" date="2020-08" db="EMBL/GenBank/DDBJ databases">
        <title>Croceimicrobium hydrocarbonivorans gen. nov., sp. nov., a novel marine bacterium isolated from a bacterial consortium that degrades polyethylene terephthalate.</title>
        <authorList>
            <person name="Liu R."/>
        </authorList>
    </citation>
    <scope>NUCLEOTIDE SEQUENCE [LARGE SCALE GENOMIC DNA]</scope>
    <source>
        <strain evidence="5 6">A20-9</strain>
    </source>
</reference>
<dbReference type="Proteomes" id="UP000516305">
    <property type="component" value="Chromosome"/>
</dbReference>
<dbReference type="Gene3D" id="1.10.530.10">
    <property type="match status" value="1"/>
</dbReference>
<dbReference type="Pfam" id="PF00497">
    <property type="entry name" value="SBP_bac_3"/>
    <property type="match status" value="1"/>
</dbReference>
<proteinExistence type="predicted"/>
<dbReference type="AlphaFoldDB" id="A0A7H0VA65"/>
<keyword evidence="6" id="KW-1185">Reference proteome</keyword>
<dbReference type="Gene3D" id="3.40.190.10">
    <property type="entry name" value="Periplasmic binding protein-like II"/>
    <property type="match status" value="2"/>
</dbReference>
<keyword evidence="2" id="KW-0732">Signal</keyword>
<evidence type="ECO:0000256" key="2">
    <source>
        <dbReference type="ARBA" id="ARBA00022729"/>
    </source>
</evidence>
<comment type="subcellular location">
    <subcellularLocation>
        <location evidence="1">Cell outer membrane</location>
        <topology evidence="1">Peripheral membrane protein</topology>
    </subcellularLocation>
</comment>
<keyword evidence="3" id="KW-0998">Cell outer membrane</keyword>
<dbReference type="InterPro" id="IPR001638">
    <property type="entry name" value="Solute-binding_3/MltF_N"/>
</dbReference>
<dbReference type="CDD" id="cd13403">
    <property type="entry name" value="MLTF-like"/>
    <property type="match status" value="1"/>
</dbReference>
<dbReference type="RefSeq" id="WP_210757179.1">
    <property type="nucleotide sequence ID" value="NZ_CP060139.1"/>
</dbReference>
<dbReference type="EMBL" id="CP060139">
    <property type="protein sequence ID" value="QNR22613.1"/>
    <property type="molecule type" value="Genomic_DNA"/>
</dbReference>
<keyword evidence="3" id="KW-0472">Membrane</keyword>
<dbReference type="InterPro" id="IPR008258">
    <property type="entry name" value="Transglycosylase_SLT_dom_1"/>
</dbReference>
<evidence type="ECO:0000256" key="1">
    <source>
        <dbReference type="ARBA" id="ARBA00004339"/>
    </source>
</evidence>
<organism evidence="5 6">
    <name type="scientific">Croceimicrobium hydrocarbonivorans</name>
    <dbReference type="NCBI Taxonomy" id="2761580"/>
    <lineage>
        <taxon>Bacteria</taxon>
        <taxon>Pseudomonadati</taxon>
        <taxon>Bacteroidota</taxon>
        <taxon>Flavobacteriia</taxon>
        <taxon>Flavobacteriales</taxon>
        <taxon>Owenweeksiaceae</taxon>
        <taxon>Croceimicrobium</taxon>
    </lineage>
</organism>
<evidence type="ECO:0000313" key="6">
    <source>
        <dbReference type="Proteomes" id="UP000516305"/>
    </source>
</evidence>
<accession>A0A7H0VA65</accession>
<protein>
    <submittedName>
        <fullName evidence="5">Transporter substrate-binding domain-containing protein</fullName>
    </submittedName>
</protein>
<name>A0A7H0VA65_9FLAO</name>
<dbReference type="KEGG" id="chyd:H4K34_09455"/>
<dbReference type="CDD" id="cd01009">
    <property type="entry name" value="PBP2_YfhD_N"/>
    <property type="match status" value="1"/>
</dbReference>
<dbReference type="Pfam" id="PF01464">
    <property type="entry name" value="SLT"/>
    <property type="match status" value="1"/>
</dbReference>
<evidence type="ECO:0000313" key="5">
    <source>
        <dbReference type="EMBL" id="QNR22613.1"/>
    </source>
</evidence>
<evidence type="ECO:0000256" key="3">
    <source>
        <dbReference type="ARBA" id="ARBA00023237"/>
    </source>
</evidence>
<dbReference type="GO" id="GO:0009279">
    <property type="term" value="C:cell outer membrane"/>
    <property type="evidence" value="ECO:0007669"/>
    <property type="project" value="UniProtKB-SubCell"/>
</dbReference>
<gene>
    <name evidence="5" type="ORF">H4K34_09455</name>
</gene>
<sequence>MRGLLIFVALLFLNTACDQGKIGSSRNRGPKAELSGPTLERDLAEIQADGKLKAIMVYSSTTYFLYRGEAMGYEYELLKRLAQDLGLELEIVLANNIDEVFDMLNRGEGDIIAYGLTITEDRKKLINFTDYLYTTHQALVQRKPRNWRRLSRDQIDRKLVRDVIDLIGDTVHVHRRSSYYERMLHLQEELGGKINIDTIIGDYNIEDVIKMVVDGKIKYAIADYNVASINQTFYPILDVETPVSFSQRIAWGLRSNSPELENEVNRWIQGMRKNGTYAFIYKKYYVHKKSYKRRVQSEFYSKNSGQISKYDDLIRRAADSLSWDWRLLASQVYQESRFDPQSESWAGAGGLMQIMPGTATDLGIDNTYDPEQNLMAAADYLKDIFDKFENIPDTIQRIKFTMAAYNCGYGHLLDAQRLAAQAGLDSLQFDDATAIWLRKMGQYKVYSNPIVRYGPVRGEEPFRYVRDIFLRYAHYRQLIPAMPSDSLVSSAEPR</sequence>